<proteinExistence type="predicted"/>
<dbReference type="InterPro" id="IPR013094">
    <property type="entry name" value="AB_hydrolase_3"/>
</dbReference>
<keyword evidence="4" id="KW-1185">Reference proteome</keyword>
<comment type="caution">
    <text evidence="3">The sequence shown here is derived from an EMBL/GenBank/DDBJ whole genome shotgun (WGS) entry which is preliminary data.</text>
</comment>
<evidence type="ECO:0000256" key="1">
    <source>
        <dbReference type="ARBA" id="ARBA00022801"/>
    </source>
</evidence>
<gene>
    <name evidence="3" type="primary">aes_2</name>
    <name evidence="3" type="ORF">KSF_098160</name>
</gene>
<protein>
    <submittedName>
        <fullName evidence="3">Esterase</fullName>
    </submittedName>
</protein>
<dbReference type="RefSeq" id="WP_220210393.1">
    <property type="nucleotide sequence ID" value="NZ_BNJK01000002.1"/>
</dbReference>
<dbReference type="EMBL" id="BNJK01000002">
    <property type="protein sequence ID" value="GHO99768.1"/>
    <property type="molecule type" value="Genomic_DNA"/>
</dbReference>
<evidence type="ECO:0000313" key="3">
    <source>
        <dbReference type="EMBL" id="GHO99768.1"/>
    </source>
</evidence>
<dbReference type="InterPro" id="IPR050300">
    <property type="entry name" value="GDXG_lipolytic_enzyme"/>
</dbReference>
<reference evidence="3" key="1">
    <citation type="submission" date="2020-10" db="EMBL/GenBank/DDBJ databases">
        <title>Taxonomic study of unclassified bacteria belonging to the class Ktedonobacteria.</title>
        <authorList>
            <person name="Yabe S."/>
            <person name="Wang C.M."/>
            <person name="Zheng Y."/>
            <person name="Sakai Y."/>
            <person name="Cavaletti L."/>
            <person name="Monciardini P."/>
            <person name="Donadio S."/>
        </authorList>
    </citation>
    <scope>NUCLEOTIDE SEQUENCE</scope>
    <source>
        <strain evidence="3">ID150040</strain>
    </source>
</reference>
<dbReference type="PANTHER" id="PTHR48081">
    <property type="entry name" value="AB HYDROLASE SUPERFAMILY PROTEIN C4A8.06C"/>
    <property type="match status" value="1"/>
</dbReference>
<feature type="domain" description="Alpha/beta hydrolase fold-3" evidence="2">
    <location>
        <begin position="86"/>
        <end position="295"/>
    </location>
</feature>
<dbReference type="InterPro" id="IPR029058">
    <property type="entry name" value="AB_hydrolase_fold"/>
</dbReference>
<dbReference type="Pfam" id="PF07859">
    <property type="entry name" value="Abhydrolase_3"/>
    <property type="match status" value="1"/>
</dbReference>
<dbReference type="Proteomes" id="UP000597444">
    <property type="component" value="Unassembled WGS sequence"/>
</dbReference>
<dbReference type="AlphaFoldDB" id="A0A8J3ISQ3"/>
<dbReference type="SUPFAM" id="SSF53474">
    <property type="entry name" value="alpha/beta-Hydrolases"/>
    <property type="match status" value="1"/>
</dbReference>
<dbReference type="PANTHER" id="PTHR48081:SF8">
    <property type="entry name" value="ALPHA_BETA HYDROLASE FOLD-3 DOMAIN-CONTAINING PROTEIN-RELATED"/>
    <property type="match status" value="1"/>
</dbReference>
<organism evidence="3 4">
    <name type="scientific">Reticulibacter mediterranei</name>
    <dbReference type="NCBI Taxonomy" id="2778369"/>
    <lineage>
        <taxon>Bacteria</taxon>
        <taxon>Bacillati</taxon>
        <taxon>Chloroflexota</taxon>
        <taxon>Ktedonobacteria</taxon>
        <taxon>Ktedonobacterales</taxon>
        <taxon>Reticulibacteraceae</taxon>
        <taxon>Reticulibacter</taxon>
    </lineage>
</organism>
<sequence>MATSKHLIDPEIMGLLDIIPPFELSTEQLEHTRASLAEINSQAIVMTPEYPDIAVSERRIPGPEGAPDVRVLVYLPKNVSTPTPGLLWIHGGGYVLGDADQADPGVKSIVAETGCAAVSVDYRLAPETPHPGPVEDCYAALKWLYTNASELGVDATRIAIGGDSAGGGLTACLALLTRDRGEVPLVFQLLIYPMLDDRTVTTTDPHPYTGEYVWTSASNRFGWASLLGKEPGSPDVSPYAAASRAEYLEGLPPAFIGVGTLDLFLEEDIEYARRLIRAGVPTELHVYPGAFHGFPMMAEAKVSQAFEQDQLNALRRAFSKK</sequence>
<evidence type="ECO:0000259" key="2">
    <source>
        <dbReference type="Pfam" id="PF07859"/>
    </source>
</evidence>
<evidence type="ECO:0000313" key="4">
    <source>
        <dbReference type="Proteomes" id="UP000597444"/>
    </source>
</evidence>
<dbReference type="Gene3D" id="3.40.50.1820">
    <property type="entry name" value="alpha/beta hydrolase"/>
    <property type="match status" value="1"/>
</dbReference>
<name>A0A8J3ISQ3_9CHLR</name>
<dbReference type="GO" id="GO:0016787">
    <property type="term" value="F:hydrolase activity"/>
    <property type="evidence" value="ECO:0007669"/>
    <property type="project" value="UniProtKB-KW"/>
</dbReference>
<keyword evidence="1" id="KW-0378">Hydrolase</keyword>
<accession>A0A8J3ISQ3</accession>